<reference evidence="8" key="1">
    <citation type="journal article" date="2019" name="Int. J. Syst. Evol. Microbiol.">
        <title>The Global Catalogue of Microorganisms (GCM) 10K type strain sequencing project: providing services to taxonomists for standard genome sequencing and annotation.</title>
        <authorList>
            <consortium name="The Broad Institute Genomics Platform"/>
            <consortium name="The Broad Institute Genome Sequencing Center for Infectious Disease"/>
            <person name="Wu L."/>
            <person name="Ma J."/>
        </authorList>
    </citation>
    <scope>NUCLEOTIDE SEQUENCE [LARGE SCALE GENOMIC DNA]</scope>
    <source>
        <strain evidence="8">CCUG 54518</strain>
    </source>
</reference>
<evidence type="ECO:0000256" key="3">
    <source>
        <dbReference type="ARBA" id="ARBA00015716"/>
    </source>
</evidence>
<proteinExistence type="inferred from homology"/>
<dbReference type="EMBL" id="JBHTBX010000002">
    <property type="protein sequence ID" value="MFC7433833.1"/>
    <property type="molecule type" value="Genomic_DNA"/>
</dbReference>
<dbReference type="InterPro" id="IPR003772">
    <property type="entry name" value="YceD"/>
</dbReference>
<evidence type="ECO:0000313" key="8">
    <source>
        <dbReference type="Proteomes" id="UP001596495"/>
    </source>
</evidence>
<gene>
    <name evidence="7" type="ORF">ACFQNJ_04850</name>
</gene>
<dbReference type="PANTHER" id="PTHR38099:SF1">
    <property type="entry name" value="LARGE RIBOSOMAL RNA SUBUNIT ACCUMULATION PROTEIN YCED"/>
    <property type="match status" value="1"/>
</dbReference>
<evidence type="ECO:0000256" key="4">
    <source>
        <dbReference type="ARBA" id="ARBA00022517"/>
    </source>
</evidence>
<evidence type="ECO:0000256" key="2">
    <source>
        <dbReference type="ARBA" id="ARBA00010740"/>
    </source>
</evidence>
<dbReference type="RefSeq" id="WP_374640707.1">
    <property type="nucleotide sequence ID" value="NZ_JBHTBX010000002.1"/>
</dbReference>
<dbReference type="Proteomes" id="UP001596495">
    <property type="component" value="Unassembled WGS sequence"/>
</dbReference>
<keyword evidence="8" id="KW-1185">Reference proteome</keyword>
<dbReference type="PANTHER" id="PTHR38099">
    <property type="entry name" value="LARGE RIBOSOMAL RNA SUBUNIT ACCUMULATION PROTEIN YCED"/>
    <property type="match status" value="1"/>
</dbReference>
<comment type="caution">
    <text evidence="7">The sequence shown here is derived from an EMBL/GenBank/DDBJ whole genome shotgun (WGS) entry which is preliminary data.</text>
</comment>
<sequence>MSKSAAKQNWNPDRLDIMAMAQAGGSLASEDPVSAYERLGAEVFAPDGQALPSQVSWSARAELRQGSGVQVDPWLHLQATVTIPLCCQRCLQPADVRLEVDRWFRFVADEATAEAQDDECEEDVLALEPRPRLRDLIEDELLMVIPLVPMHEACPQTPPQLLQASTEAELPDERPHPFAALSGLKRGSD</sequence>
<keyword evidence="4" id="KW-0690">Ribosome biogenesis</keyword>
<protein>
    <recommendedName>
        <fullName evidence="3">Large ribosomal RNA subunit accumulation protein YceD</fullName>
    </recommendedName>
    <alternativeName>
        <fullName evidence="5">23S rRNA accumulation protein YceD</fullName>
    </alternativeName>
</protein>
<name>A0ABW2R5Y2_9BURK</name>
<evidence type="ECO:0000256" key="5">
    <source>
        <dbReference type="ARBA" id="ARBA00031841"/>
    </source>
</evidence>
<dbReference type="Pfam" id="PF02620">
    <property type="entry name" value="YceD"/>
    <property type="match status" value="1"/>
</dbReference>
<evidence type="ECO:0000256" key="1">
    <source>
        <dbReference type="ARBA" id="ARBA00002868"/>
    </source>
</evidence>
<organism evidence="7 8">
    <name type="scientific">Hydrogenophaga bisanensis</name>
    <dbReference type="NCBI Taxonomy" id="439611"/>
    <lineage>
        <taxon>Bacteria</taxon>
        <taxon>Pseudomonadati</taxon>
        <taxon>Pseudomonadota</taxon>
        <taxon>Betaproteobacteria</taxon>
        <taxon>Burkholderiales</taxon>
        <taxon>Comamonadaceae</taxon>
        <taxon>Hydrogenophaga</taxon>
    </lineage>
</organism>
<comment type="function">
    <text evidence="1">Plays a role in synthesis, processing and/or stability of 23S rRNA.</text>
</comment>
<comment type="similarity">
    <text evidence="2">Belongs to the DUF177 domain family.</text>
</comment>
<feature type="region of interest" description="Disordered" evidence="6">
    <location>
        <begin position="163"/>
        <end position="189"/>
    </location>
</feature>
<dbReference type="InterPro" id="IPR039255">
    <property type="entry name" value="YceD_bac"/>
</dbReference>
<evidence type="ECO:0000313" key="7">
    <source>
        <dbReference type="EMBL" id="MFC7433833.1"/>
    </source>
</evidence>
<evidence type="ECO:0000256" key="6">
    <source>
        <dbReference type="SAM" id="MobiDB-lite"/>
    </source>
</evidence>
<accession>A0ABW2R5Y2</accession>